<reference evidence="2 3" key="1">
    <citation type="journal article" date="2018" name="Front. Plant Sci.">
        <title>Red Clover (Trifolium pratense) and Zigzag Clover (T. medium) - A Picture of Genomic Similarities and Differences.</title>
        <authorList>
            <person name="Dluhosova J."/>
            <person name="Istvanek J."/>
            <person name="Nedelnik J."/>
            <person name="Repkova J."/>
        </authorList>
    </citation>
    <scope>NUCLEOTIDE SEQUENCE [LARGE SCALE GENOMIC DNA]</scope>
    <source>
        <strain evidence="3">cv. 10/8</strain>
        <tissue evidence="2">Leaf</tissue>
    </source>
</reference>
<dbReference type="EMBL" id="LXQA010177225">
    <property type="protein sequence ID" value="MCI30128.1"/>
    <property type="molecule type" value="Genomic_DNA"/>
</dbReference>
<feature type="compositionally biased region" description="Pro residues" evidence="1">
    <location>
        <begin position="123"/>
        <end position="132"/>
    </location>
</feature>
<feature type="region of interest" description="Disordered" evidence="1">
    <location>
        <begin position="120"/>
        <end position="161"/>
    </location>
</feature>
<sequence>NEEKPKDKENGGEKARIKGKELVVVRKPLPELPDASPPATTLPWLSPLPLEPPDVARDAALLPSSQPPEPSHAGSRGVRFTIAEVGKVLERVRVKGEIDGKLSNTSVIHVFPSIGELIASLNLPPPQPPEPPDMGSRGASSPLAMTLLRQVPPPKPPNLGD</sequence>
<name>A0A392R0M8_9FABA</name>
<feature type="region of interest" description="Disordered" evidence="1">
    <location>
        <begin position="28"/>
        <end position="50"/>
    </location>
</feature>
<organism evidence="2 3">
    <name type="scientific">Trifolium medium</name>
    <dbReference type="NCBI Taxonomy" id="97028"/>
    <lineage>
        <taxon>Eukaryota</taxon>
        <taxon>Viridiplantae</taxon>
        <taxon>Streptophyta</taxon>
        <taxon>Embryophyta</taxon>
        <taxon>Tracheophyta</taxon>
        <taxon>Spermatophyta</taxon>
        <taxon>Magnoliopsida</taxon>
        <taxon>eudicotyledons</taxon>
        <taxon>Gunneridae</taxon>
        <taxon>Pentapetalae</taxon>
        <taxon>rosids</taxon>
        <taxon>fabids</taxon>
        <taxon>Fabales</taxon>
        <taxon>Fabaceae</taxon>
        <taxon>Papilionoideae</taxon>
        <taxon>50 kb inversion clade</taxon>
        <taxon>NPAAA clade</taxon>
        <taxon>Hologalegina</taxon>
        <taxon>IRL clade</taxon>
        <taxon>Trifolieae</taxon>
        <taxon>Trifolium</taxon>
    </lineage>
</organism>
<feature type="region of interest" description="Disordered" evidence="1">
    <location>
        <begin position="59"/>
        <end position="78"/>
    </location>
</feature>
<comment type="caution">
    <text evidence="2">The sequence shown here is derived from an EMBL/GenBank/DDBJ whole genome shotgun (WGS) entry which is preliminary data.</text>
</comment>
<accession>A0A392R0M8</accession>
<evidence type="ECO:0000256" key="1">
    <source>
        <dbReference type="SAM" id="MobiDB-lite"/>
    </source>
</evidence>
<evidence type="ECO:0000313" key="2">
    <source>
        <dbReference type="EMBL" id="MCI30128.1"/>
    </source>
</evidence>
<proteinExistence type="predicted"/>
<protein>
    <submittedName>
        <fullName evidence="2">Uncharacterized protein</fullName>
    </submittedName>
</protein>
<dbReference type="Proteomes" id="UP000265520">
    <property type="component" value="Unassembled WGS sequence"/>
</dbReference>
<evidence type="ECO:0000313" key="3">
    <source>
        <dbReference type="Proteomes" id="UP000265520"/>
    </source>
</evidence>
<feature type="non-terminal residue" evidence="2">
    <location>
        <position position="161"/>
    </location>
</feature>
<feature type="non-terminal residue" evidence="2">
    <location>
        <position position="1"/>
    </location>
</feature>
<keyword evidence="3" id="KW-1185">Reference proteome</keyword>
<dbReference type="AlphaFoldDB" id="A0A392R0M8"/>
<feature type="compositionally biased region" description="Pro residues" evidence="1">
    <location>
        <begin position="151"/>
        <end position="161"/>
    </location>
</feature>
<feature type="compositionally biased region" description="Low complexity" evidence="1">
    <location>
        <begin position="37"/>
        <end position="48"/>
    </location>
</feature>